<dbReference type="Gene3D" id="3.30.300.30">
    <property type="match status" value="1"/>
</dbReference>
<dbReference type="PANTHER" id="PTHR43605:SF10">
    <property type="entry name" value="ACYL-COA SYNTHETASE MEDIUM CHAIN FAMILY MEMBER 3"/>
    <property type="match status" value="1"/>
</dbReference>
<dbReference type="InterPro" id="IPR042099">
    <property type="entry name" value="ANL_N_sf"/>
</dbReference>
<dbReference type="InterPro" id="IPR000873">
    <property type="entry name" value="AMP-dep_synth/lig_dom"/>
</dbReference>
<keyword evidence="4" id="KW-0067">ATP-binding</keyword>
<keyword evidence="8" id="KW-1185">Reference proteome</keyword>
<evidence type="ECO:0000259" key="6">
    <source>
        <dbReference type="Pfam" id="PF13193"/>
    </source>
</evidence>
<gene>
    <name evidence="7" type="ORF">RI845_01150</name>
</gene>
<accession>A0ABY9TJ33</accession>
<evidence type="ECO:0000313" key="7">
    <source>
        <dbReference type="EMBL" id="WNC68770.1"/>
    </source>
</evidence>
<name>A0ABY9TJ33_9GAMM</name>
<dbReference type="Pfam" id="PF13193">
    <property type="entry name" value="AMP-binding_C"/>
    <property type="match status" value="1"/>
</dbReference>
<protein>
    <submittedName>
        <fullName evidence="7">Acyl-CoA synthetase</fullName>
    </submittedName>
</protein>
<dbReference type="Proteomes" id="UP001248581">
    <property type="component" value="Chromosome"/>
</dbReference>
<feature type="domain" description="AMP-binding enzyme C-terminal" evidence="6">
    <location>
        <begin position="456"/>
        <end position="531"/>
    </location>
</feature>
<evidence type="ECO:0000256" key="3">
    <source>
        <dbReference type="ARBA" id="ARBA00022741"/>
    </source>
</evidence>
<keyword evidence="3" id="KW-0547">Nucleotide-binding</keyword>
<reference evidence="8" key="1">
    <citation type="submission" date="2023-09" db="EMBL/GenBank/DDBJ databases">
        <authorList>
            <person name="Li S."/>
            <person name="Li X."/>
            <person name="Zhang C."/>
            <person name="Zhao Z."/>
        </authorList>
    </citation>
    <scope>NUCLEOTIDE SEQUENCE [LARGE SCALE GENOMIC DNA]</scope>
    <source>
        <strain evidence="8">SQ345</strain>
    </source>
</reference>
<feature type="domain" description="AMP-dependent synthetase/ligase" evidence="5">
    <location>
        <begin position="33"/>
        <end position="406"/>
    </location>
</feature>
<dbReference type="EMBL" id="CP134146">
    <property type="protein sequence ID" value="WNC68770.1"/>
    <property type="molecule type" value="Genomic_DNA"/>
</dbReference>
<dbReference type="InterPro" id="IPR025110">
    <property type="entry name" value="AMP-bd_C"/>
</dbReference>
<dbReference type="InterPro" id="IPR020845">
    <property type="entry name" value="AMP-binding_CS"/>
</dbReference>
<dbReference type="SUPFAM" id="SSF56801">
    <property type="entry name" value="Acetyl-CoA synthetase-like"/>
    <property type="match status" value="1"/>
</dbReference>
<evidence type="ECO:0000256" key="4">
    <source>
        <dbReference type="ARBA" id="ARBA00022840"/>
    </source>
</evidence>
<dbReference type="Pfam" id="PF00501">
    <property type="entry name" value="AMP-binding"/>
    <property type="match status" value="1"/>
</dbReference>
<evidence type="ECO:0000256" key="1">
    <source>
        <dbReference type="ARBA" id="ARBA00006432"/>
    </source>
</evidence>
<proteinExistence type="inferred from homology"/>
<keyword evidence="2" id="KW-0436">Ligase</keyword>
<evidence type="ECO:0000313" key="8">
    <source>
        <dbReference type="Proteomes" id="UP001248581"/>
    </source>
</evidence>
<dbReference type="PANTHER" id="PTHR43605">
    <property type="entry name" value="ACYL-COENZYME A SYNTHETASE"/>
    <property type="match status" value="1"/>
</dbReference>
<dbReference type="PROSITE" id="PS00455">
    <property type="entry name" value="AMP_BINDING"/>
    <property type="match status" value="1"/>
</dbReference>
<dbReference type="InterPro" id="IPR051087">
    <property type="entry name" value="Mitochondrial_ACSM"/>
</dbReference>
<comment type="similarity">
    <text evidence="1">Belongs to the ATP-dependent AMP-binding enzyme family.</text>
</comment>
<evidence type="ECO:0000256" key="2">
    <source>
        <dbReference type="ARBA" id="ARBA00022598"/>
    </source>
</evidence>
<organism evidence="7 8">
    <name type="scientific">Thalassotalea nanhaiensis</name>
    <dbReference type="NCBI Taxonomy" id="3065648"/>
    <lineage>
        <taxon>Bacteria</taxon>
        <taxon>Pseudomonadati</taxon>
        <taxon>Pseudomonadota</taxon>
        <taxon>Gammaproteobacteria</taxon>
        <taxon>Alteromonadales</taxon>
        <taxon>Colwelliaceae</taxon>
        <taxon>Thalassotalea</taxon>
    </lineage>
</organism>
<dbReference type="RefSeq" id="WP_348387924.1">
    <property type="nucleotide sequence ID" value="NZ_CP134146.1"/>
</dbReference>
<dbReference type="InterPro" id="IPR045851">
    <property type="entry name" value="AMP-bd_C_sf"/>
</dbReference>
<sequence>MIKFDDLLTQNANGWQWHIPEYFNIAYACVRQHVEQNNGNKTALIIEDDTLGTRELSYAELDSLSGRFVYTLKELGLNSDDRVLIRLPNSSDYPVSFFGCLKQGAIAVPTSTLLSAPEVAYLAKDSGAKVLVTAKSMWPELKSILTEDTQLSAVLLAGPGEMPSDCNNLNVQVLDLEALLESNPVDDTIVASTPDDPAYLVYTSGTTGYPKGVLHAHRSLIGRLPASRFWFDFKEGDRIMHSGKFNWTYVLGSALMDPLFHGHTVIVHEGANDASTWPNLIAKHDCTIFIGVPTIYRQIIQKTEFKGSDVPSLRHCMSAGEHLSDEMLLAWRERFGMDVYEAIGMSEFSYYISQNKQQPIRPGAAGFTQPGHDVVLLNEENKPAQPGEEGMIAIPESDPGLFLNYWQLPEETAKARHSGYFFTGDYARVDEDGYIWFVGRKDDIINTFGYRVSPHEIERVIKTHPEVADCVALGEELGKDKVLVSACIILAPGATASEEDILSFGNSHLAKYKAPKIVHFYDDFPRTKNGKVLRKQMLAELAEQNKQPATQGA</sequence>
<evidence type="ECO:0000259" key="5">
    <source>
        <dbReference type="Pfam" id="PF00501"/>
    </source>
</evidence>
<dbReference type="Gene3D" id="3.40.50.12780">
    <property type="entry name" value="N-terminal domain of ligase-like"/>
    <property type="match status" value="1"/>
</dbReference>